<dbReference type="Proteomes" id="UP000627781">
    <property type="component" value="Unassembled WGS sequence"/>
</dbReference>
<evidence type="ECO:0000256" key="1">
    <source>
        <dbReference type="ARBA" id="ARBA00004651"/>
    </source>
</evidence>
<evidence type="ECO:0000313" key="10">
    <source>
        <dbReference type="Proteomes" id="UP000627781"/>
    </source>
</evidence>
<evidence type="ECO:0000256" key="6">
    <source>
        <dbReference type="ARBA" id="ARBA00022989"/>
    </source>
</evidence>
<dbReference type="EMBL" id="JACSRA010000004">
    <property type="protein sequence ID" value="MBD7910355.1"/>
    <property type="molecule type" value="Genomic_DNA"/>
</dbReference>
<evidence type="ECO:0000256" key="8">
    <source>
        <dbReference type="SAM" id="Phobius"/>
    </source>
</evidence>
<protein>
    <submittedName>
        <fullName evidence="9">AI-2E family transporter</fullName>
    </submittedName>
</protein>
<keyword evidence="7 8" id="KW-0472">Membrane</keyword>
<evidence type="ECO:0000256" key="2">
    <source>
        <dbReference type="ARBA" id="ARBA00009773"/>
    </source>
</evidence>
<name>A0ABR8PQ94_9CLOT</name>
<evidence type="ECO:0000256" key="5">
    <source>
        <dbReference type="ARBA" id="ARBA00022692"/>
    </source>
</evidence>
<sequence>LIAYILVPIRNFINERTKVKNSIISIVLILFLITIFVISLILLIPSIFREINNLGPVIKRITMLIEEKLENSRYFNSTFVKFIYEESKVKIGGFLSFLSRESIEYIISISEHMLSMAVVPVVTYYFLTENKEINAKFLNLVPLKKRRVTKIIISDINRLLSRYIGSQLVLSAIVGVVTFIVLIALKVKFSIGLSILNGILNIIPYFGPIFGAAPIVFIALLDSPTKGLWTGIALLILQQIEGNILSPKITGDSINIHPLMIIILLIIGENFGGFIGMLVAVPIGVIIKVIWEDINYYIF</sequence>
<dbReference type="RefSeq" id="WP_191767714.1">
    <property type="nucleotide sequence ID" value="NZ_JACSRA010000004.1"/>
</dbReference>
<feature type="transmembrane region" description="Helical" evidence="8">
    <location>
        <begin position="23"/>
        <end position="44"/>
    </location>
</feature>
<evidence type="ECO:0000256" key="4">
    <source>
        <dbReference type="ARBA" id="ARBA00022475"/>
    </source>
</evidence>
<proteinExistence type="inferred from homology"/>
<reference evidence="9 10" key="1">
    <citation type="submission" date="2020-08" db="EMBL/GenBank/DDBJ databases">
        <title>A Genomic Blueprint of the Chicken Gut Microbiome.</title>
        <authorList>
            <person name="Gilroy R."/>
            <person name="Ravi A."/>
            <person name="Getino M."/>
            <person name="Pursley I."/>
            <person name="Horton D.L."/>
            <person name="Alikhan N.-F."/>
            <person name="Baker D."/>
            <person name="Gharbi K."/>
            <person name="Hall N."/>
            <person name="Watson M."/>
            <person name="Adriaenssens E.M."/>
            <person name="Foster-Nyarko E."/>
            <person name="Jarju S."/>
            <person name="Secka A."/>
            <person name="Antonio M."/>
            <person name="Oren A."/>
            <person name="Chaudhuri R."/>
            <person name="La Ragione R.M."/>
            <person name="Hildebrand F."/>
            <person name="Pallen M.J."/>
        </authorList>
    </citation>
    <scope>NUCLEOTIDE SEQUENCE [LARGE SCALE GENOMIC DNA]</scope>
    <source>
        <strain evidence="9 10">Sa3CVN1</strain>
    </source>
</reference>
<keyword evidence="3" id="KW-0813">Transport</keyword>
<evidence type="ECO:0000256" key="7">
    <source>
        <dbReference type="ARBA" id="ARBA00023136"/>
    </source>
</evidence>
<keyword evidence="10" id="KW-1185">Reference proteome</keyword>
<dbReference type="PANTHER" id="PTHR21716">
    <property type="entry name" value="TRANSMEMBRANE PROTEIN"/>
    <property type="match status" value="1"/>
</dbReference>
<comment type="subcellular location">
    <subcellularLocation>
        <location evidence="1">Cell membrane</location>
        <topology evidence="1">Multi-pass membrane protein</topology>
    </subcellularLocation>
</comment>
<evidence type="ECO:0000313" key="9">
    <source>
        <dbReference type="EMBL" id="MBD7910355.1"/>
    </source>
</evidence>
<dbReference type="Pfam" id="PF01594">
    <property type="entry name" value="AI-2E_transport"/>
    <property type="match status" value="1"/>
</dbReference>
<dbReference type="PANTHER" id="PTHR21716:SF53">
    <property type="entry name" value="PERMEASE PERM-RELATED"/>
    <property type="match status" value="1"/>
</dbReference>
<accession>A0ABR8PQ94</accession>
<feature type="transmembrane region" description="Helical" evidence="8">
    <location>
        <begin position="199"/>
        <end position="221"/>
    </location>
</feature>
<feature type="transmembrane region" description="Helical" evidence="8">
    <location>
        <begin position="168"/>
        <end position="187"/>
    </location>
</feature>
<comment type="similarity">
    <text evidence="2">Belongs to the autoinducer-2 exporter (AI-2E) (TC 2.A.86) family.</text>
</comment>
<organism evidence="9 10">
    <name type="scientific">Clostridium cibarium</name>
    <dbReference type="NCBI Taxonomy" id="2762247"/>
    <lineage>
        <taxon>Bacteria</taxon>
        <taxon>Bacillati</taxon>
        <taxon>Bacillota</taxon>
        <taxon>Clostridia</taxon>
        <taxon>Eubacteriales</taxon>
        <taxon>Clostridiaceae</taxon>
        <taxon>Clostridium</taxon>
    </lineage>
</organism>
<keyword evidence="5 8" id="KW-0812">Transmembrane</keyword>
<dbReference type="InterPro" id="IPR002549">
    <property type="entry name" value="AI-2E-like"/>
</dbReference>
<evidence type="ECO:0000256" key="3">
    <source>
        <dbReference type="ARBA" id="ARBA00022448"/>
    </source>
</evidence>
<feature type="transmembrane region" description="Helical" evidence="8">
    <location>
        <begin position="258"/>
        <end position="291"/>
    </location>
</feature>
<gene>
    <name evidence="9" type="ORF">H9661_03190</name>
</gene>
<comment type="caution">
    <text evidence="9">The sequence shown here is derived from an EMBL/GenBank/DDBJ whole genome shotgun (WGS) entry which is preliminary data.</text>
</comment>
<feature type="non-terminal residue" evidence="9">
    <location>
        <position position="1"/>
    </location>
</feature>
<keyword evidence="4" id="KW-1003">Cell membrane</keyword>
<keyword evidence="6 8" id="KW-1133">Transmembrane helix</keyword>